<feature type="transmembrane region" description="Helical" evidence="6">
    <location>
        <begin position="409"/>
        <end position="433"/>
    </location>
</feature>
<feature type="transmembrane region" description="Helical" evidence="6">
    <location>
        <begin position="156"/>
        <end position="174"/>
    </location>
</feature>
<feature type="transmembrane region" description="Helical" evidence="6">
    <location>
        <begin position="74"/>
        <end position="95"/>
    </location>
</feature>
<feature type="transmembrane region" description="Helical" evidence="6">
    <location>
        <begin position="186"/>
        <end position="206"/>
    </location>
</feature>
<comment type="similarity">
    <text evidence="2 6">Belongs to the multi antimicrobial extrusion (MATE) (TC 2.A.66.1) family.</text>
</comment>
<dbReference type="AlphaFoldDB" id="A0A5A7SYX5"/>
<evidence type="ECO:0000256" key="6">
    <source>
        <dbReference type="RuleBase" id="RU004914"/>
    </source>
</evidence>
<keyword evidence="3 6" id="KW-0812">Transmembrane</keyword>
<evidence type="ECO:0000313" key="8">
    <source>
        <dbReference type="EMBL" id="TYK09153.1"/>
    </source>
</evidence>
<dbReference type="Pfam" id="PF01554">
    <property type="entry name" value="MatE"/>
    <property type="match status" value="2"/>
</dbReference>
<evidence type="ECO:0000313" key="7">
    <source>
        <dbReference type="EMBL" id="KAA0034601.1"/>
    </source>
</evidence>
<feature type="transmembrane region" description="Helical" evidence="6">
    <location>
        <begin position="376"/>
        <end position="397"/>
    </location>
</feature>
<proteinExistence type="inferred from homology"/>
<evidence type="ECO:0000256" key="2">
    <source>
        <dbReference type="ARBA" id="ARBA00010199"/>
    </source>
</evidence>
<evidence type="ECO:0000256" key="1">
    <source>
        <dbReference type="ARBA" id="ARBA00004141"/>
    </source>
</evidence>
<dbReference type="InterPro" id="IPR002528">
    <property type="entry name" value="MATE_fam"/>
</dbReference>
<dbReference type="Proteomes" id="UP000321947">
    <property type="component" value="Unassembled WGS sequence"/>
</dbReference>
<accession>A0A5A7SYX5</accession>
<reference evidence="9 10" key="1">
    <citation type="submission" date="2019-08" db="EMBL/GenBank/DDBJ databases">
        <title>Draft genome sequences of two oriental melons (Cucumis melo L. var makuwa).</title>
        <authorList>
            <person name="Kwon S.-Y."/>
        </authorList>
    </citation>
    <scope>NUCLEOTIDE SEQUENCE [LARGE SCALE GENOMIC DNA]</scope>
    <source>
        <strain evidence="10">cv. Chang Bougi</strain>
        <strain evidence="9">cv. SW 3</strain>
        <tissue evidence="7">Leaf</tissue>
    </source>
</reference>
<dbReference type="NCBIfam" id="TIGR00797">
    <property type="entry name" value="matE"/>
    <property type="match status" value="1"/>
</dbReference>
<dbReference type="GO" id="GO:0016020">
    <property type="term" value="C:membrane"/>
    <property type="evidence" value="ECO:0007669"/>
    <property type="project" value="UniProtKB-SubCell"/>
</dbReference>
<dbReference type="GO" id="GO:1990961">
    <property type="term" value="P:xenobiotic detoxification by transmembrane export across the plasma membrane"/>
    <property type="evidence" value="ECO:0007669"/>
    <property type="project" value="InterPro"/>
</dbReference>
<dbReference type="GO" id="GO:0015297">
    <property type="term" value="F:antiporter activity"/>
    <property type="evidence" value="ECO:0007669"/>
    <property type="project" value="InterPro"/>
</dbReference>
<keyword evidence="4 6" id="KW-1133">Transmembrane helix</keyword>
<evidence type="ECO:0000256" key="3">
    <source>
        <dbReference type="ARBA" id="ARBA00022692"/>
    </source>
</evidence>
<comment type="caution">
    <text evidence="7">The sequence shown here is derived from an EMBL/GenBank/DDBJ whole genome shotgun (WGS) entry which is preliminary data.</text>
</comment>
<evidence type="ECO:0000313" key="10">
    <source>
        <dbReference type="Proteomes" id="UP000321947"/>
    </source>
</evidence>
<dbReference type="EMBL" id="SSTD01011999">
    <property type="protein sequence ID" value="TYK09153.1"/>
    <property type="molecule type" value="Genomic_DNA"/>
</dbReference>
<evidence type="ECO:0000313" key="9">
    <source>
        <dbReference type="Proteomes" id="UP000321393"/>
    </source>
</evidence>
<feature type="transmembrane region" description="Helical" evidence="6">
    <location>
        <begin position="212"/>
        <end position="234"/>
    </location>
</feature>
<comment type="subcellular location">
    <subcellularLocation>
        <location evidence="1">Membrane</location>
        <topology evidence="1">Multi-pass membrane protein</topology>
    </subcellularLocation>
</comment>
<feature type="transmembrane region" description="Helical" evidence="6">
    <location>
        <begin position="116"/>
        <end position="136"/>
    </location>
</feature>
<dbReference type="EMBL" id="SSTE01020484">
    <property type="protein sequence ID" value="KAA0034601.1"/>
    <property type="molecule type" value="Genomic_DNA"/>
</dbReference>
<dbReference type="PANTHER" id="PTHR11206">
    <property type="entry name" value="MULTIDRUG RESISTANCE PROTEIN"/>
    <property type="match status" value="1"/>
</dbReference>
<keyword evidence="5 6" id="KW-0472">Membrane</keyword>
<feature type="transmembrane region" description="Helical" evidence="6">
    <location>
        <begin position="439"/>
        <end position="460"/>
    </location>
</feature>
<dbReference type="OrthoDB" id="2126698at2759"/>
<feature type="transmembrane region" description="Helical" evidence="6">
    <location>
        <begin position="340"/>
        <end position="364"/>
    </location>
</feature>
<evidence type="ECO:0000256" key="4">
    <source>
        <dbReference type="ARBA" id="ARBA00022989"/>
    </source>
</evidence>
<dbReference type="InterPro" id="IPR045069">
    <property type="entry name" value="MATE_euk"/>
</dbReference>
<organism evidence="7 9">
    <name type="scientific">Cucumis melo var. makuwa</name>
    <name type="common">Oriental melon</name>
    <dbReference type="NCBI Taxonomy" id="1194695"/>
    <lineage>
        <taxon>Eukaryota</taxon>
        <taxon>Viridiplantae</taxon>
        <taxon>Streptophyta</taxon>
        <taxon>Embryophyta</taxon>
        <taxon>Tracheophyta</taxon>
        <taxon>Spermatophyta</taxon>
        <taxon>Magnoliopsida</taxon>
        <taxon>eudicotyledons</taxon>
        <taxon>Gunneridae</taxon>
        <taxon>Pentapetalae</taxon>
        <taxon>rosids</taxon>
        <taxon>fabids</taxon>
        <taxon>Cucurbitales</taxon>
        <taxon>Cucurbitaceae</taxon>
        <taxon>Benincaseae</taxon>
        <taxon>Cucumis</taxon>
    </lineage>
</organism>
<protein>
    <recommendedName>
        <fullName evidence="6">Protein DETOXIFICATION</fullName>
    </recommendedName>
    <alternativeName>
        <fullName evidence="6">Multidrug and toxic compound extrusion protein</fullName>
    </alternativeName>
</protein>
<dbReference type="GO" id="GO:0042910">
    <property type="term" value="F:xenobiotic transmembrane transporter activity"/>
    <property type="evidence" value="ECO:0007669"/>
    <property type="project" value="InterPro"/>
</dbReference>
<dbReference type="CDD" id="cd13132">
    <property type="entry name" value="MATE_eukaryotic"/>
    <property type="match status" value="1"/>
</dbReference>
<feature type="transmembrane region" description="Helical" evidence="6">
    <location>
        <begin position="39"/>
        <end position="62"/>
    </location>
</feature>
<evidence type="ECO:0000256" key="5">
    <source>
        <dbReference type="ARBA" id="ARBA00023136"/>
    </source>
</evidence>
<name>A0A5A7SYX5_CUCMM</name>
<sequence length="486" mass="53795">MENRNDCSMEETLLAKQKENNLSSTSTGVYLEEMRRVGFLAAPLVIVTFSQFMLQIITMMMVGHLGALALSSTAIAVSISAVTGFSVLLGLSSALETLCGQAYGAQQYQKVGIQTYTAIFCIFLICFPLSLVWLFLEKLLLFVGQDPLISHEAGKFIVWLIPGLFACAFLQPLVRYFQAQSLVIPMVIFSCITLCFHIPICWFMVYKTGLRNLGGALSMSFSYWLNVILLALYMKFSPKCEKTRGVISMELFQGIRDFFSLAVPSAVMVCLEWWSFELIILLSGLLPNPELETSVLSMLPTSRGIDSYLIHFINCCCHSTRVSNELGAGNPQAARRATRVVLFLAILETLILSTTLFALRHIFGYTFSNEKDVVDYVASMAPLICISVLLDGIQGVLSGIARGCGWQHLGAYVNFGSFYLCGIPVAALLGFLVHLKGRGLWIGIQIGAFVQASLLSFITSRINWEEQARMASERLLISEVNYSEGY</sequence>
<gene>
    <name evidence="8" type="ORF">E5676_scaffold475G001440</name>
    <name evidence="7" type="ORF">E6C27_scaffold65G006170</name>
</gene>
<dbReference type="Proteomes" id="UP000321393">
    <property type="component" value="Unassembled WGS sequence"/>
</dbReference>